<reference evidence="2" key="1">
    <citation type="submission" date="2020-06" db="EMBL/GenBank/DDBJ databases">
        <authorList>
            <person name="Hu B."/>
            <person name="Fan Z."/>
            <person name="Wei H."/>
            <person name="Chen M."/>
            <person name="Qiu R."/>
            <person name="Song Y."/>
            <person name="Zhu W."/>
            <person name="Xu W."/>
            <person name="Wang F."/>
        </authorList>
    </citation>
    <scope>NUCLEOTIDE SEQUENCE</scope>
</reference>
<keyword evidence="1" id="KW-0472">Membrane</keyword>
<sequence length="50" mass="6399">MPQMSPIWWMTLMITFICMLMICMNMNYFNFNKMFKMKKTIYKNKMNWLW</sequence>
<proteinExistence type="predicted"/>
<keyword evidence="1" id="KW-0812">Transmembrane</keyword>
<evidence type="ECO:0000313" key="2">
    <source>
        <dbReference type="EMBL" id="UBT70827.1"/>
    </source>
</evidence>
<accession>A0A8K2APJ8</accession>
<gene>
    <name evidence="2" type="primary">ATP8</name>
</gene>
<feature type="transmembrane region" description="Helical" evidence="1">
    <location>
        <begin position="6"/>
        <end position="29"/>
    </location>
</feature>
<evidence type="ECO:0000256" key="1">
    <source>
        <dbReference type="SAM" id="Phobius"/>
    </source>
</evidence>
<geneLocation type="mitochondrion" evidence="2"/>
<keyword evidence="2" id="KW-0496">Mitochondrion</keyword>
<dbReference type="AlphaFoldDB" id="A0A8K2APJ8"/>
<keyword evidence="1" id="KW-1133">Transmembrane helix</keyword>
<protein>
    <submittedName>
        <fullName evidence="2">ATP synthase F0 subunit 8</fullName>
    </submittedName>
</protein>
<name>A0A8K2APJ8_9HEMI</name>
<organism evidence="2">
    <name type="scientific">Eupteryx gracilirama</name>
    <dbReference type="NCBI Taxonomy" id="2879584"/>
    <lineage>
        <taxon>Eukaryota</taxon>
        <taxon>Metazoa</taxon>
        <taxon>Ecdysozoa</taxon>
        <taxon>Arthropoda</taxon>
        <taxon>Hexapoda</taxon>
        <taxon>Insecta</taxon>
        <taxon>Pterygota</taxon>
        <taxon>Neoptera</taxon>
        <taxon>Paraneoptera</taxon>
        <taxon>Hemiptera</taxon>
        <taxon>Auchenorrhyncha</taxon>
        <taxon>Membracoidea</taxon>
        <taxon>Cicadellidae</taxon>
        <taxon>Typhlocybinae</taxon>
        <taxon>Typhlocybini</taxon>
        <taxon>Eupteryx</taxon>
    </lineage>
</organism>
<dbReference type="EMBL" id="MT594485">
    <property type="protein sequence ID" value="UBT70827.1"/>
    <property type="molecule type" value="Genomic_DNA"/>
</dbReference>